<organism evidence="13 14">
    <name type="scientific">Mikania micrantha</name>
    <name type="common">bitter vine</name>
    <dbReference type="NCBI Taxonomy" id="192012"/>
    <lineage>
        <taxon>Eukaryota</taxon>
        <taxon>Viridiplantae</taxon>
        <taxon>Streptophyta</taxon>
        <taxon>Embryophyta</taxon>
        <taxon>Tracheophyta</taxon>
        <taxon>Spermatophyta</taxon>
        <taxon>Magnoliopsida</taxon>
        <taxon>eudicotyledons</taxon>
        <taxon>Gunneridae</taxon>
        <taxon>Pentapetalae</taxon>
        <taxon>asterids</taxon>
        <taxon>campanulids</taxon>
        <taxon>Asterales</taxon>
        <taxon>Asteraceae</taxon>
        <taxon>Asteroideae</taxon>
        <taxon>Heliantheae alliance</taxon>
        <taxon>Eupatorieae</taxon>
        <taxon>Mikania</taxon>
    </lineage>
</organism>
<evidence type="ECO:0000256" key="5">
    <source>
        <dbReference type="ARBA" id="ARBA00022833"/>
    </source>
</evidence>
<dbReference type="SMART" id="SM00249">
    <property type="entry name" value="PHD"/>
    <property type="match status" value="1"/>
</dbReference>
<keyword evidence="5" id="KW-0862">Zinc</keyword>
<dbReference type="EMBL" id="SZYD01000007">
    <property type="protein sequence ID" value="KAD5802976.1"/>
    <property type="molecule type" value="Genomic_DNA"/>
</dbReference>
<dbReference type="GO" id="GO:0005524">
    <property type="term" value="F:ATP binding"/>
    <property type="evidence" value="ECO:0007669"/>
    <property type="project" value="UniProtKB-KW"/>
</dbReference>
<dbReference type="InterPro" id="IPR027417">
    <property type="entry name" value="P-loop_NTPase"/>
</dbReference>
<evidence type="ECO:0008006" key="15">
    <source>
        <dbReference type="Google" id="ProtNLM"/>
    </source>
</evidence>
<dbReference type="Pfam" id="PF00628">
    <property type="entry name" value="PHD"/>
    <property type="match status" value="1"/>
</dbReference>
<evidence type="ECO:0000313" key="14">
    <source>
        <dbReference type="Proteomes" id="UP000326396"/>
    </source>
</evidence>
<evidence type="ECO:0000256" key="2">
    <source>
        <dbReference type="ARBA" id="ARBA00022723"/>
    </source>
</evidence>
<name>A0A5N6P3R8_9ASTR</name>
<dbReference type="GO" id="GO:0042393">
    <property type="term" value="F:histone binding"/>
    <property type="evidence" value="ECO:0007669"/>
    <property type="project" value="TreeGrafter"/>
</dbReference>
<dbReference type="Gene3D" id="3.40.50.10810">
    <property type="entry name" value="Tandem AAA-ATPase domain"/>
    <property type="match status" value="1"/>
</dbReference>
<dbReference type="InterPro" id="IPR001965">
    <property type="entry name" value="Znf_PHD"/>
</dbReference>
<dbReference type="AlphaFoldDB" id="A0A5N6P3R8"/>
<dbReference type="InterPro" id="IPR038718">
    <property type="entry name" value="SNF2-like_sf"/>
</dbReference>
<dbReference type="GO" id="GO:0005634">
    <property type="term" value="C:nucleus"/>
    <property type="evidence" value="ECO:0007669"/>
    <property type="project" value="UniProtKB-SubCell"/>
</dbReference>
<dbReference type="PANTHER" id="PTHR45623:SF17">
    <property type="entry name" value="CHROMODOMAIN-HELICASE-DNA-BINDING PROTEIN 3-RELATED"/>
    <property type="match status" value="1"/>
</dbReference>
<evidence type="ECO:0000256" key="3">
    <source>
        <dbReference type="ARBA" id="ARBA00022741"/>
    </source>
</evidence>
<evidence type="ECO:0000256" key="10">
    <source>
        <dbReference type="SAM" id="MobiDB-lite"/>
    </source>
</evidence>
<gene>
    <name evidence="13" type="ORF">E3N88_14336</name>
</gene>
<feature type="region of interest" description="Disordered" evidence="10">
    <location>
        <begin position="1"/>
        <end position="20"/>
    </location>
</feature>
<dbReference type="OrthoDB" id="5857104at2759"/>
<dbReference type="SUPFAM" id="SSF54160">
    <property type="entry name" value="Chromo domain-like"/>
    <property type="match status" value="1"/>
</dbReference>
<keyword evidence="14" id="KW-1185">Reference proteome</keyword>
<accession>A0A5N6P3R8</accession>
<keyword evidence="7" id="KW-0539">Nucleus</keyword>
<keyword evidence="2" id="KW-0479">Metal-binding</keyword>
<dbReference type="PROSITE" id="PS50013">
    <property type="entry name" value="CHROMO_2"/>
    <property type="match status" value="1"/>
</dbReference>
<dbReference type="Pfam" id="PF00385">
    <property type="entry name" value="Chromo"/>
    <property type="match status" value="1"/>
</dbReference>
<dbReference type="Proteomes" id="UP000326396">
    <property type="component" value="Linkage Group LG15"/>
</dbReference>
<comment type="caution">
    <text evidence="13">The sequence shown here is derived from an EMBL/GenBank/DDBJ whole genome shotgun (WGS) entry which is preliminary data.</text>
</comment>
<feature type="coiled-coil region" evidence="9">
    <location>
        <begin position="202"/>
        <end position="229"/>
    </location>
</feature>
<keyword evidence="9" id="KW-0175">Coiled coil</keyword>
<dbReference type="PROSITE" id="PS50016">
    <property type="entry name" value="ZF_PHD_2"/>
    <property type="match status" value="1"/>
</dbReference>
<evidence type="ECO:0000256" key="1">
    <source>
        <dbReference type="ARBA" id="ARBA00004123"/>
    </source>
</evidence>
<sequence>MSSLAERLRVRSDSRPRYSLDESDDELDLLLGKSKKSETVRENCQKEDSCNACGESENLLVCETCTYKYHPKCLLPPLKAPLPTTWRCPICVNPLNDIEKILDCEMRPTVADDKKGFIKAYKELPRLRTKVNNFRKQMPVGNNSEDDFVPIRPEYTMVDLILACRQDDEEKEYYVKRVGLSYDECYWESESDIIIPTDISSFQQQIENFNRLQSRYRKLRKQKSNIRDAIDSKNKLKEFQQFEKSPEFLPGGELHPYQLEGLNFLRFLGLNKHMNWEREFATWAPHMNVVMYVGTAAACAVIRIVDEGHRLKNKDSKLFSSLKQFNTRHRTLLTGTLLQNNLDELFMLMHFLDAGKFASLEEFQKSLRISIKKSRFLGYIRCWLHIF</sequence>
<protein>
    <recommendedName>
        <fullName evidence="15">PHD-type domain-containing protein</fullName>
    </recommendedName>
</protein>
<evidence type="ECO:0000256" key="7">
    <source>
        <dbReference type="ARBA" id="ARBA00023242"/>
    </source>
</evidence>
<evidence type="ECO:0000256" key="4">
    <source>
        <dbReference type="ARBA" id="ARBA00022771"/>
    </source>
</evidence>
<comment type="subcellular location">
    <subcellularLocation>
        <location evidence="1">Nucleus</location>
    </subcellularLocation>
</comment>
<dbReference type="GO" id="GO:0016887">
    <property type="term" value="F:ATP hydrolysis activity"/>
    <property type="evidence" value="ECO:0007669"/>
    <property type="project" value="TreeGrafter"/>
</dbReference>
<dbReference type="InterPro" id="IPR019787">
    <property type="entry name" value="Znf_PHD-finger"/>
</dbReference>
<dbReference type="InterPro" id="IPR023780">
    <property type="entry name" value="Chromo_domain"/>
</dbReference>
<reference evidence="13 14" key="1">
    <citation type="submission" date="2019-05" db="EMBL/GenBank/DDBJ databases">
        <title>Mikania micrantha, genome provides insights into the molecular mechanism of rapid growth.</title>
        <authorList>
            <person name="Liu B."/>
        </authorList>
    </citation>
    <scope>NUCLEOTIDE SEQUENCE [LARGE SCALE GENOMIC DNA]</scope>
    <source>
        <strain evidence="13">NLD-2019</strain>
        <tissue evidence="13">Leaf</tissue>
    </source>
</reference>
<dbReference type="Gene3D" id="3.30.40.10">
    <property type="entry name" value="Zinc/RING finger domain, C3HC4 (zinc finger)"/>
    <property type="match status" value="1"/>
</dbReference>
<dbReference type="Pfam" id="PF00176">
    <property type="entry name" value="SNF2-rel_dom"/>
    <property type="match status" value="1"/>
</dbReference>
<dbReference type="SMART" id="SM00298">
    <property type="entry name" value="CHROMO"/>
    <property type="match status" value="1"/>
</dbReference>
<evidence type="ECO:0000259" key="12">
    <source>
        <dbReference type="PROSITE" id="PS50016"/>
    </source>
</evidence>
<dbReference type="InterPro" id="IPR000953">
    <property type="entry name" value="Chromo/chromo_shadow_dom"/>
</dbReference>
<dbReference type="Gene3D" id="2.40.50.40">
    <property type="match status" value="1"/>
</dbReference>
<keyword evidence="6" id="KW-0067">ATP-binding</keyword>
<evidence type="ECO:0000313" key="13">
    <source>
        <dbReference type="EMBL" id="KAD5802976.1"/>
    </source>
</evidence>
<dbReference type="SUPFAM" id="SSF52540">
    <property type="entry name" value="P-loop containing nucleoside triphosphate hydrolases"/>
    <property type="match status" value="1"/>
</dbReference>
<dbReference type="GO" id="GO:0003677">
    <property type="term" value="F:DNA binding"/>
    <property type="evidence" value="ECO:0007669"/>
    <property type="project" value="TreeGrafter"/>
</dbReference>
<keyword evidence="4 8" id="KW-0863">Zinc-finger</keyword>
<evidence type="ECO:0000256" key="8">
    <source>
        <dbReference type="PROSITE-ProRule" id="PRU00146"/>
    </source>
</evidence>
<dbReference type="InterPro" id="IPR013083">
    <property type="entry name" value="Znf_RING/FYVE/PHD"/>
</dbReference>
<dbReference type="PROSITE" id="PS01359">
    <property type="entry name" value="ZF_PHD_1"/>
    <property type="match status" value="1"/>
</dbReference>
<dbReference type="PANTHER" id="PTHR45623">
    <property type="entry name" value="CHROMODOMAIN-HELICASE-DNA-BINDING PROTEIN 3-RELATED-RELATED"/>
    <property type="match status" value="1"/>
</dbReference>
<proteinExistence type="predicted"/>
<dbReference type="CDD" id="cd18659">
    <property type="entry name" value="CD2_tandem"/>
    <property type="match status" value="1"/>
</dbReference>
<dbReference type="GO" id="GO:0003682">
    <property type="term" value="F:chromatin binding"/>
    <property type="evidence" value="ECO:0007669"/>
    <property type="project" value="TreeGrafter"/>
</dbReference>
<dbReference type="GO" id="GO:0140658">
    <property type="term" value="F:ATP-dependent chromatin remodeler activity"/>
    <property type="evidence" value="ECO:0007669"/>
    <property type="project" value="TreeGrafter"/>
</dbReference>
<evidence type="ECO:0000259" key="11">
    <source>
        <dbReference type="PROSITE" id="PS50013"/>
    </source>
</evidence>
<feature type="domain" description="Chromo" evidence="11">
    <location>
        <begin position="156"/>
        <end position="221"/>
    </location>
</feature>
<dbReference type="GO" id="GO:0000785">
    <property type="term" value="C:chromatin"/>
    <property type="evidence" value="ECO:0007669"/>
    <property type="project" value="TreeGrafter"/>
</dbReference>
<evidence type="ECO:0000256" key="6">
    <source>
        <dbReference type="ARBA" id="ARBA00022840"/>
    </source>
</evidence>
<dbReference type="InterPro" id="IPR019786">
    <property type="entry name" value="Zinc_finger_PHD-type_CS"/>
</dbReference>
<dbReference type="GO" id="GO:0008270">
    <property type="term" value="F:zinc ion binding"/>
    <property type="evidence" value="ECO:0007669"/>
    <property type="project" value="UniProtKB-KW"/>
</dbReference>
<dbReference type="InterPro" id="IPR016197">
    <property type="entry name" value="Chromo-like_dom_sf"/>
</dbReference>
<keyword evidence="3" id="KW-0547">Nucleotide-binding</keyword>
<feature type="domain" description="PHD-type" evidence="12">
    <location>
        <begin position="47"/>
        <end position="94"/>
    </location>
</feature>
<dbReference type="InterPro" id="IPR000330">
    <property type="entry name" value="SNF2_N"/>
</dbReference>
<evidence type="ECO:0000256" key="9">
    <source>
        <dbReference type="SAM" id="Coils"/>
    </source>
</evidence>